<dbReference type="InterPro" id="IPR001623">
    <property type="entry name" value="DnaJ_domain"/>
</dbReference>
<dbReference type="AlphaFoldDB" id="A0A0T5ZYH5"/>
<dbReference type="PANTHER" id="PTHR43096:SF52">
    <property type="entry name" value="DNAJ HOMOLOG 1, MITOCHONDRIAL-RELATED"/>
    <property type="match status" value="1"/>
</dbReference>
<keyword evidence="3" id="KW-1133">Transmembrane helix</keyword>
<dbReference type="Proteomes" id="UP000051297">
    <property type="component" value="Unassembled WGS sequence"/>
</dbReference>
<evidence type="ECO:0000256" key="2">
    <source>
        <dbReference type="SAM" id="MobiDB-lite"/>
    </source>
</evidence>
<dbReference type="GO" id="GO:0042026">
    <property type="term" value="P:protein refolding"/>
    <property type="evidence" value="ECO:0007669"/>
    <property type="project" value="TreeGrafter"/>
</dbReference>
<reference evidence="5 6" key="1">
    <citation type="submission" date="2015-05" db="EMBL/GenBank/DDBJ databases">
        <title>Critical biogeochemical functions in the subsurface are associated with bacteria from new phyla and little studied lineages.</title>
        <authorList>
            <person name="Hug L.A."/>
            <person name="Thomas B.C."/>
            <person name="Sharon I."/>
            <person name="Brown C.T."/>
            <person name="Sharma R."/>
            <person name="Hettich R.L."/>
            <person name="Wilkins M.J."/>
            <person name="Williams K.H."/>
            <person name="Singh A."/>
            <person name="Banfield J.F."/>
        </authorList>
    </citation>
    <scope>NUCLEOTIDE SEQUENCE [LARGE SCALE GENOMIC DNA]</scope>
    <source>
        <strain evidence="5">CSP1-7</strain>
    </source>
</reference>
<feature type="transmembrane region" description="Helical" evidence="3">
    <location>
        <begin position="223"/>
        <end position="245"/>
    </location>
</feature>
<feature type="region of interest" description="Disordered" evidence="2">
    <location>
        <begin position="191"/>
        <end position="214"/>
    </location>
</feature>
<dbReference type="EMBL" id="LDXK01000001">
    <property type="protein sequence ID" value="KRT67868.1"/>
    <property type="molecule type" value="Genomic_DNA"/>
</dbReference>
<keyword evidence="1" id="KW-0143">Chaperone</keyword>
<evidence type="ECO:0000313" key="5">
    <source>
        <dbReference type="EMBL" id="KRT67868.1"/>
    </source>
</evidence>
<dbReference type="PRINTS" id="PR00625">
    <property type="entry name" value="JDOMAIN"/>
</dbReference>
<dbReference type="InterPro" id="IPR036869">
    <property type="entry name" value="J_dom_sf"/>
</dbReference>
<dbReference type="SMART" id="SM00271">
    <property type="entry name" value="DnaJ"/>
    <property type="match status" value="1"/>
</dbReference>
<accession>A0A0T5ZYH5</accession>
<dbReference type="GO" id="GO:0051082">
    <property type="term" value="F:unfolded protein binding"/>
    <property type="evidence" value="ECO:0007669"/>
    <property type="project" value="TreeGrafter"/>
</dbReference>
<dbReference type="PROSITE" id="PS50076">
    <property type="entry name" value="DNAJ_2"/>
    <property type="match status" value="1"/>
</dbReference>
<dbReference type="Pfam" id="PF00226">
    <property type="entry name" value="DnaJ"/>
    <property type="match status" value="1"/>
</dbReference>
<sequence>MKDYYRVLGVHPKAEPEVIKAAYNGLAKKYHPDLNPSPSATERMKEINEAHEVLSDPVRRAGYEREYVSHFGNEFSTDPPVLKVRPKTLNFGELAAGSKVEKRFVVENHGGPLKGRLNIDGSQCRGWATVSARPNSGDSDFPLEVTVEVDTANLPPGWVLGKIHQARILLQYLDEEIAVVLRLTVLPSTSRRSSTAQPSSGRGRSPTPSLSPNSGIDRDGVKVVVFLGLVSVLSVVALLLSLSWLSRPGVLPLGAGQETAGQPEIDRVAVEFAQVLEKLDLRMRLVSYDEERDFLVYDVYIRNNDDNEHPVALYFEECPEDQAPIGALDMEWCGGKPDSATMLIEAHSTTNFPAGCSLQGTILPGVSITDLCGLRVRIDEIDGVINPSPFWNWQIGIFDEDGQIYPWFVNENWEKIGPADRDFDDPSKEIEG</sequence>
<keyword evidence="3" id="KW-0472">Membrane</keyword>
<organism evidence="5 6">
    <name type="scientific">candidate division WWE3 bacterium CSP1-7</name>
    <dbReference type="NCBI Taxonomy" id="1576480"/>
    <lineage>
        <taxon>Bacteria</taxon>
        <taxon>Katanobacteria</taxon>
    </lineage>
</organism>
<feature type="compositionally biased region" description="Low complexity" evidence="2">
    <location>
        <begin position="198"/>
        <end position="212"/>
    </location>
</feature>
<protein>
    <recommendedName>
        <fullName evidence="4">J domain-containing protein</fullName>
    </recommendedName>
</protein>
<evidence type="ECO:0000256" key="1">
    <source>
        <dbReference type="ARBA" id="ARBA00023186"/>
    </source>
</evidence>
<dbReference type="SUPFAM" id="SSF46565">
    <property type="entry name" value="Chaperone J-domain"/>
    <property type="match status" value="1"/>
</dbReference>
<dbReference type="GO" id="GO:0005737">
    <property type="term" value="C:cytoplasm"/>
    <property type="evidence" value="ECO:0007669"/>
    <property type="project" value="TreeGrafter"/>
</dbReference>
<feature type="domain" description="J" evidence="4">
    <location>
        <begin position="3"/>
        <end position="67"/>
    </location>
</feature>
<dbReference type="CDD" id="cd06257">
    <property type="entry name" value="DnaJ"/>
    <property type="match status" value="1"/>
</dbReference>
<dbReference type="STRING" id="1576480.XU08_C0001G0280"/>
<evidence type="ECO:0000313" key="6">
    <source>
        <dbReference type="Proteomes" id="UP000051297"/>
    </source>
</evidence>
<evidence type="ECO:0000256" key="3">
    <source>
        <dbReference type="SAM" id="Phobius"/>
    </source>
</evidence>
<evidence type="ECO:0000259" key="4">
    <source>
        <dbReference type="PROSITE" id="PS50076"/>
    </source>
</evidence>
<comment type="caution">
    <text evidence="5">The sequence shown here is derived from an EMBL/GenBank/DDBJ whole genome shotgun (WGS) entry which is preliminary data.</text>
</comment>
<keyword evidence="3" id="KW-0812">Transmembrane</keyword>
<dbReference type="Gene3D" id="1.10.287.110">
    <property type="entry name" value="DnaJ domain"/>
    <property type="match status" value="1"/>
</dbReference>
<proteinExistence type="predicted"/>
<gene>
    <name evidence="5" type="ORF">XU08_C0001G0280</name>
</gene>
<name>A0A0T5ZYH5_UNCKA</name>
<dbReference type="PANTHER" id="PTHR43096">
    <property type="entry name" value="DNAJ HOMOLOG 1, MITOCHONDRIAL-RELATED"/>
    <property type="match status" value="1"/>
</dbReference>